<organism evidence="3 4">
    <name type="scientific">Thanatephorus cucumeris (strain AG1-IA)</name>
    <name type="common">Rice sheath blight fungus</name>
    <name type="synonym">Rhizoctonia solani</name>
    <dbReference type="NCBI Taxonomy" id="983506"/>
    <lineage>
        <taxon>Eukaryota</taxon>
        <taxon>Fungi</taxon>
        <taxon>Dikarya</taxon>
        <taxon>Basidiomycota</taxon>
        <taxon>Agaricomycotina</taxon>
        <taxon>Agaricomycetes</taxon>
        <taxon>Cantharellales</taxon>
        <taxon>Ceratobasidiaceae</taxon>
        <taxon>Rhizoctonia</taxon>
        <taxon>Rhizoctonia solani AG-1</taxon>
    </lineage>
</organism>
<dbReference type="Proteomes" id="UP000011668">
    <property type="component" value="Unassembled WGS sequence"/>
</dbReference>
<dbReference type="EMBL" id="AFRT01001523">
    <property type="protein sequence ID" value="ELU40054.1"/>
    <property type="molecule type" value="Genomic_DNA"/>
</dbReference>
<gene>
    <name evidence="3" type="ORF">AG1IA_05919</name>
</gene>
<accession>L8WUM8</accession>
<protein>
    <recommendedName>
        <fullName evidence="2">DUF7918 domain-containing protein</fullName>
    </recommendedName>
</protein>
<dbReference type="OrthoDB" id="3364132at2759"/>
<feature type="region of interest" description="Disordered" evidence="1">
    <location>
        <begin position="272"/>
        <end position="371"/>
    </location>
</feature>
<feature type="compositionally biased region" description="Polar residues" evidence="1">
    <location>
        <begin position="305"/>
        <end position="317"/>
    </location>
</feature>
<dbReference type="InterPro" id="IPR057678">
    <property type="entry name" value="DUF7918"/>
</dbReference>
<sequence length="371" mass="41489">MLRFKDFSACVFVDGVEVEYFEARTKWDDSEEGQEVMHAYIVGEPGKTFTISWKDHRGTKASSGHIFIDGKDVASAIMRIGRGKPVSRSGAKVSEDKLRPFQFAHLNITSDDRLADKKKDKERLKEMSTIRLEITYVQVGPLVPFKNQEVHDWGHVHEVRFSFLVKLRAGLISGFRYAPKIAIPASRAVATRRLDPSKDGPDVQFIFTYATRGTLWPTSWSDIRTHLVFLWIEHLMAADIIPNPRAPKITKGANIQDALVIEGDRDDGCGADYLDTKKSNTWVGSDEDDEDEPDTTKRPKINGSAPGSSTNGASPTLATLPRAGTEDDLEELQHQLDKYNLERSQESDGDESHVETAVQLNNDDGDESQDL</sequence>
<dbReference type="PANTHER" id="PTHR36223">
    <property type="entry name" value="BETA-LACTAMASE-TYPE TRANSPEPTIDASE FOLD DOMAIN CONTAINING PROTEIN"/>
    <property type="match status" value="1"/>
</dbReference>
<evidence type="ECO:0000256" key="1">
    <source>
        <dbReference type="SAM" id="MobiDB-lite"/>
    </source>
</evidence>
<dbReference type="HOGENOM" id="CLU_064999_0_0_1"/>
<evidence type="ECO:0000313" key="3">
    <source>
        <dbReference type="EMBL" id="ELU40054.1"/>
    </source>
</evidence>
<dbReference type="AlphaFoldDB" id="L8WUM8"/>
<dbReference type="STRING" id="983506.L8WUM8"/>
<proteinExistence type="predicted"/>
<feature type="compositionally biased region" description="Basic and acidic residues" evidence="1">
    <location>
        <begin position="331"/>
        <end position="354"/>
    </location>
</feature>
<feature type="domain" description="DUF7918" evidence="2">
    <location>
        <begin position="9"/>
        <end position="215"/>
    </location>
</feature>
<evidence type="ECO:0000259" key="2">
    <source>
        <dbReference type="Pfam" id="PF25534"/>
    </source>
</evidence>
<keyword evidence="4" id="KW-1185">Reference proteome</keyword>
<dbReference type="Pfam" id="PF25534">
    <property type="entry name" value="DUF7918"/>
    <property type="match status" value="1"/>
</dbReference>
<comment type="caution">
    <text evidence="3">The sequence shown here is derived from an EMBL/GenBank/DDBJ whole genome shotgun (WGS) entry which is preliminary data.</text>
</comment>
<name>L8WUM8_THACA</name>
<dbReference type="PANTHER" id="PTHR36223:SF1">
    <property type="entry name" value="TRANSCRIPTION ELONGATION FACTOR EAF N-TERMINAL DOMAIN-CONTAINING PROTEIN"/>
    <property type="match status" value="1"/>
</dbReference>
<evidence type="ECO:0000313" key="4">
    <source>
        <dbReference type="Proteomes" id="UP000011668"/>
    </source>
</evidence>
<reference evidence="3 4" key="1">
    <citation type="journal article" date="2013" name="Nat. Commun.">
        <title>The evolution and pathogenic mechanisms of the rice sheath blight pathogen.</title>
        <authorList>
            <person name="Zheng A."/>
            <person name="Lin R."/>
            <person name="Xu L."/>
            <person name="Qin P."/>
            <person name="Tang C."/>
            <person name="Ai P."/>
            <person name="Zhang D."/>
            <person name="Liu Y."/>
            <person name="Sun Z."/>
            <person name="Feng H."/>
            <person name="Wang Y."/>
            <person name="Chen Y."/>
            <person name="Liang X."/>
            <person name="Fu R."/>
            <person name="Li Q."/>
            <person name="Zhang J."/>
            <person name="Yu X."/>
            <person name="Xie Z."/>
            <person name="Ding L."/>
            <person name="Guan P."/>
            <person name="Tang J."/>
            <person name="Liang Y."/>
            <person name="Wang S."/>
            <person name="Deng Q."/>
            <person name="Li S."/>
            <person name="Zhu J."/>
            <person name="Wang L."/>
            <person name="Liu H."/>
            <person name="Li P."/>
        </authorList>
    </citation>
    <scope>NUCLEOTIDE SEQUENCE [LARGE SCALE GENOMIC DNA]</scope>
    <source>
        <strain evidence="4">AG-1 IA</strain>
    </source>
</reference>